<dbReference type="Pfam" id="PF00550">
    <property type="entry name" value="PP-binding"/>
    <property type="match status" value="4"/>
</dbReference>
<protein>
    <submittedName>
        <fullName evidence="6">Non-ribosomal peptide synthase/polyketide synthase</fullName>
    </submittedName>
</protein>
<dbReference type="NCBIfam" id="TIGR01733">
    <property type="entry name" value="AA-adenyl-dom"/>
    <property type="match status" value="4"/>
</dbReference>
<dbReference type="SUPFAM" id="SSF47336">
    <property type="entry name" value="ACP-like"/>
    <property type="match status" value="4"/>
</dbReference>
<dbReference type="CDD" id="cd19543">
    <property type="entry name" value="DCL_NRPS"/>
    <property type="match status" value="1"/>
</dbReference>
<keyword evidence="3" id="KW-0597">Phosphoprotein</keyword>
<proteinExistence type="predicted"/>
<accession>A0ABS3RD35</accession>
<keyword evidence="2" id="KW-0596">Phosphopantetheine</keyword>
<dbReference type="InterPro" id="IPR023213">
    <property type="entry name" value="CAT-like_dom_sf"/>
</dbReference>
<reference evidence="6 7" key="1">
    <citation type="submission" date="2021-03" db="EMBL/GenBank/DDBJ databases">
        <authorList>
            <person name="Kanchanasin P."/>
            <person name="Saeng-In P."/>
            <person name="Phongsopitanun W."/>
            <person name="Yuki M."/>
            <person name="Kudo T."/>
            <person name="Ohkuma M."/>
            <person name="Tanasupawat S."/>
        </authorList>
    </citation>
    <scope>NUCLEOTIDE SEQUENCE [LARGE SCALE GENOMIC DNA]</scope>
    <source>
        <strain evidence="6 7">L46</strain>
    </source>
</reference>
<dbReference type="Gene3D" id="3.30.559.30">
    <property type="entry name" value="Nonribosomal peptide synthetase, condensation domain"/>
    <property type="match status" value="5"/>
</dbReference>
<feature type="domain" description="Carrier" evidence="5">
    <location>
        <begin position="3081"/>
        <end position="3156"/>
    </location>
</feature>
<dbReference type="InterPro" id="IPR036736">
    <property type="entry name" value="ACP-like_sf"/>
</dbReference>
<feature type="domain" description="Carrier" evidence="5">
    <location>
        <begin position="2024"/>
        <end position="2099"/>
    </location>
</feature>
<dbReference type="Gene3D" id="2.30.38.10">
    <property type="entry name" value="Luciferase, Domain 3"/>
    <property type="match status" value="4"/>
</dbReference>
<name>A0ABS3RD35_9ACTN</name>
<dbReference type="SUPFAM" id="SSF56801">
    <property type="entry name" value="Acetyl-CoA synthetase-like"/>
    <property type="match status" value="5"/>
</dbReference>
<dbReference type="PANTHER" id="PTHR45527:SF1">
    <property type="entry name" value="FATTY ACID SYNTHASE"/>
    <property type="match status" value="1"/>
</dbReference>
<dbReference type="SMART" id="SM00823">
    <property type="entry name" value="PKS_PP"/>
    <property type="match status" value="4"/>
</dbReference>
<sequence length="4955" mass="525668">MTTFRQDDAPARAIEDLYPLTALQQGLLFHSELAPGSGMYWVQHGLLIEGDLDRGAFRRAWELTVAAHTVLRSTVVSPGSATPLTLVSPPESVPLPLEELDWRDRSPEEQDAALDELMDRDRARGADLGRRSLVRILLVRLAGDRHQLIWSHHHLLLDGWSASIVLGDVLKAYRDLRAGRPPLLPRRRPFRDYVAWLSGRDQGAAEAFWRDRLRDVTAATSLGVERNTGDRGQATVSRELTEAATAALARTARAHRLTLNTVTQGAWARLLAAYSGDADVVYGVTTSGRTEELDGVESMVGLLINTMPCRTVVAGDVPVAEWLARLQADQSEARRHEHMPLVRIQSWSGVPAGRPLFTSLFVFENQPAGGFGGEADGDGLRITDNRSRERADYPLTLIVAPGPRLRIGLTYDRSLFDPATAERLVAHFAEMLDAFTADPTGPLRLLAPRPGDVAAWNATDAPVPQVGGAHELVAGPGEATAVVCGGASLSYAELEERANRLAHHLRGLGIGPETVVGLCLDRGLHFVTSLLAIWKAGGAYLPLDPAYPAERLTFMTADSGAKVVIAQGTGVAGCAIVDPDDPAIARCPADPPEVPTRPGQLAYVIYTSGSTGRPKGVQVGHRGLVNRLAWMQRRRPLAPGDGVLHKTPASFDVSLWELLWPLMAGGRLVLAEPGRQGDVPYVMKLIEDERIAVAHFVPSLFHRFVLHEPFLAMPSLRLVVCSGEALSGDDVARLYARHEGVVVENLYGPTEASVEVSSWTCERPGDAGASPPIGTPIANLRLYVLDRWLNPVAPGVPGELFIGGVGVARGYAGRPGLSAERFVADPFAADGSRLYRTGDRARWREDGTVEYLGRLDHQVKVRGFRVEPGEVEAALVAHPAVAAAAVIALDERLVGYVVPADPAAGAPASGEVRELLREGLPDHLIPSVFVELARLPLNANGKLDRAALPVPESARPDGPGGSTGEHSPTEEMLIGIWTQVLGLDRIGVHDDFFELGGHSLLATQVMSRIRAAFGAEAPLAELFDHPTVRELAGVVDALTAGAASTAPVPPIVAVPRDGTAPPSYAQQRLWFLDRLEPGSAEYNLPMALRLAGPLDADALGAALDALIERHEVLRTRLVTVDGAVVQVIDPPRPGALTVTDAGEGGITAAEALVAADATAPFDLAAGPLLRARLIRLAPDDHVFSLCVHHVVSDEWSAGLLRHELALLYEAFRDGEPAPLPPLPVQYADFAVWQREHLTGEVLEARLAYWRDRLADAPPLDLPTTRPRPPVRSPAGAVHDFRVPEPAVARLRAVSREAGATMFMTLLAGFSVVLGRYADQDDVVVGTPIAGRDRAETEALVGFFVNTLVLRTDLSGDPAFTEVVARVRRDALGAYAHQDVPFEQLVDALRPDRDRTRHPLFQVMFDYAQGGGAQWSAGFGDFGVTRVPVPRDTALFDLTLVLADDGDGDGLAGRIEYSTELFDAASIERLAGHLCTLLERVSREPARRLSALPLPDAAERHLTTADWNAAPCPPPPAAGVHELIAAAPPDAPAVICGDRTLSYGELDARAARLARRLREAAGIGRESVVALFLPRDADLVVAVLAVWKVGAAYLALDADDPPERLAYKLSDSGARLVLTGRSGDEPPPGVPALVLDGEEEATADDASAPPAGECLPDQLAAVVYTSGSTGLPKGVQITHGSLTALFAAWSGTHFPAGTGYRWLSVAGAGFDVFTGDVVRALCSGGTLVLAPVGHQTDPARLAGTLARERVEAFEAAPRFVDALVEHVARTGERPASLRLLVVTTDIWRLARARRARDVLGPDVRLLTAFGITETTVDSTYGEPPGTGGDGPAPIGAPLPGTAVYVLDRHLSPLPVGVPGELFIGGRGLARGYGGRPELTAERFVPDPFAADGGRLYRSGDRVRWRPDGELEFLGRTDHQIKLRGFRIEPGEVETVLLDHPAVTAAVVIARDDRLVGYLVAADPAAGLPSTTGLREFVRARLPESMTPAVFVELAAIPLTRHGKVDRAALPEPGGDRPELAGAAVAARTPAEKLIAGIWAEVLGARTVGVHDTFFELGGHSLLAVQVAWRIGEALGVEPALADLFDHPTVAGLAALLDGAGAAGPAASPTPGPAPAAPITARPSAAPAPLSYAQQRLWFLDRLEPGSIEYNVPLTLRLTGPLDTAALTAALDEIITRHEVLRTRLVTFADGVARQVVDEPRGLGLAVVDLTADPDPAARAGELVDRTVTAPFDLDAGPLIRGTLLVLGEDDHVLSLCMHHVVSDEWSAGVLWRELSALYAAFADGRPSPLPPLTVQYADFAVWQRAHMRGELLDGQLAFWRDRLRDAPELELPLDRPRPAERSAAGAMVGFEVPAATAARLRALSGRSGATMFMTLLSAFSIVLGRYAGTEDVVVGAPVAGRTRPETEDLIGFFVNTVVLRTDLSGDPTFTDVLARVRAGALDAFAHQDVPFEQVVDALRPDRDRGRNPLFQVLFDVERADATAAGLPGLASTGFGGPRSTTPFDLGVVLVDGDELTGALEYATDLFDEATARALTRHLLAVLDAIAADPGRRLSELDLLDEAERRREISAWNATRAALPDVGGVHELIDAQAGRTPDATAVVWDGRRLTYAELAALSNRLARHLRSVGVRPDDVVGLCVTPGPGLVVAMLAVLKAGAAYLPLEPGHPVERTRFMVAECGAEVVIGQAETLALLRELPVRPVDLDDPAIAVADDGPLATATHPDQLAFVIFTSGSTGRPKGVSLTHRGLVNVLAWRQEAFGLAAGDRVLQKSAIGFDAATGEILWPLAVGAQVVVADPERRADPDYLAETIERERIDVIDIVPSLFRLLIRREGLGTGLRLVVCGGEVLRGEDVARFQEANPGARVHNVYGPTEASIDVSAWPCPRPVGVSGVLPIGGPVGNTRLYVLDRSLRPVPVGAAGELFIAGAGLARGYAARPDLTAERFVPDPFAGAGARMYRSGDRVRRRRDGTLEFLGRMDAQVKLRGVRVEPGEVEAALLGHPAVAAAVVVARDERLVAYAVPADPERGLPGADETRTFLRTILPPHLVPAAVVELAALPFRSNGKLDRDALPSPEPPAEGRTAPRTAAEELLAGIWAQVLGVPEVGATDDFFALGGHSLLATRVVSRIRAVFETELPVAALFDRPTVRGLAETIGRTGGGGLAPPLLPAPRDGLVPASFAQQRLWFLDQLEPGSTDFNVPVALRLRGPLDAAALTAAVDAVMARHEALRTRFTAVGGVAHQIIDPPGGPVLRRDDVCGAVDPLESATALAAADASAPFDLAEGPLCRWRLIRLGDGDHVFSMVMHHIVCDEWSAGLLRQEIAALYGAFAAGGREVPLAPLPLQYADFAGWQRDWLRGDVLEGQLGHWRERLAGAPDLELPVDRPRPPVRSSAGAVVEFAVPETTGRGLRELSRSCGATMFMTLLAAYAVTLGRLCGQDDVLVGTPIANRNRAETEDLVGLFVNTLVLRTDLSGDPTFAEVVERVRRDALAAYAHQDVPFEQVVDALQPRRDRGRTPIFQALFNYDQDGGERLDLPGLEAELLPVADPIALTDVRLAFMDADGGLTAKVEYSTELLDRPTAERLAERIGLLLDEIAADPGRRLSELATLTGDERRKVTLDWNRAAAPRPGAASVHELVARWARATPDATAVIAGSDRLTYAELEERANRLAGHLRGLGTGPETVVGLCLPRGVDLAAVSLAVWKAGGAYLPLDPALPAERLAYMLTDSRVSVLVGTTETLDDLPAGRVRPVALDDPAVDLAIRACPPDAPGAPAHHPDGLAYVIYTSGSTGAPKAVQIPHRGVLTMVAAQHDVLGVTPEDAVLQFASSSFDAAVSETFMALAYGATLVVALAGERTEPGALIELIEARGVTVATLPPTLLDVMSPARLPGLRTLLSAGERLDPGTAAAWARDRRLFNAYGPTETTVCASMAPCGTGPDGEAPIGVPIGGTRLYVLDRHLAPVPVGVTGELCVGGAGVARGYGGRPDRTAERFVADPFAADGSRLYRTGDRVRWRADGQLVYLGRVDDQVKVRGFRVEPGEIEAALTALPGVGTAAVVAAGEGAARRLVAYVVATDAEAGAPAADDLRSALSASLPHHLVPSVFVELASMPLTANGKVDRAALPDPGTATAERTGGLAPRTPTEEILAGIWAGLLGRDRVAADDDFFALGGHSLLATQVMSRVRLVLGADVPVAGLFDNPTPAALAELVDAAAPGERSPEIVPVPRDRPLPLSFAQQRVWFLDQLDPGSAEHNVPTTLRLAGPVDPADVRAALEAVVMRHEVLRTRLVPDEDGVVHQVIDSGRAVPLRLTDLAARRPADAAAEAERLVAADAAVPFDLAAGSLMRARLLRFGPEEHVLCVVLHHAVSDEWSAGILVREVTALHDAIRRGADAGLPALPVQYADFTVWQREWLRGEVLAAELDHWRSRLAGATVLELPTDRPRTAVRTAAGAAVGIEVRADVTARLRALGRGSGATMFMTLLSAYAVVLGGLAGQDDVLVGTPIAGRNRAETEGLIGCFVNTLVLRADLSGDPAVTELLERVRSDALDAYAHQDLPFEQLVDALVVERDRSRHPLVQVLFNYDGEPAELDAITPPGIQSTRFDLRLVLSDTEEGGLAGSVEYSTELFDRSSAERFAACLTTVLDAMAADADRRLSELPLIDPGERTRLLEAWAGTGGRKPERPGVHLSVAGEPDAVAVSADGGPSLTYGELAERVALRAGYLRGLGVGPETVVGVCLPRGVDVVVTLLAVWQAGGAYLPLDPGLPVDRLAFMLADSGASLLVGNEETAGGLPVGRVRLVVLDDPVTAASHGLAEPLPPEPVHADQLAYVIYTSGSTGRPKGVQVTHGNLTAYVRGAVDRIGFGPGSYAMVQSAVTDFGNTVLFGALMSGGSLHLIDELTAADPAALRGYLRAHPIDFLKIVPSHLAALAGGGGLSELLPARVLVLGGEAASAGLVDAVLG</sequence>
<evidence type="ECO:0000256" key="4">
    <source>
        <dbReference type="SAM" id="MobiDB-lite"/>
    </source>
</evidence>
<organism evidence="6 7">
    <name type="scientific">Actinomadura nitritigenes</name>
    <dbReference type="NCBI Taxonomy" id="134602"/>
    <lineage>
        <taxon>Bacteria</taxon>
        <taxon>Bacillati</taxon>
        <taxon>Actinomycetota</taxon>
        <taxon>Actinomycetes</taxon>
        <taxon>Streptosporangiales</taxon>
        <taxon>Thermomonosporaceae</taxon>
        <taxon>Actinomadura</taxon>
    </lineage>
</organism>
<dbReference type="PROSITE" id="PS00455">
    <property type="entry name" value="AMP_BINDING"/>
    <property type="match status" value="5"/>
</dbReference>
<dbReference type="Gene3D" id="3.30.300.30">
    <property type="match status" value="4"/>
</dbReference>
<gene>
    <name evidence="6" type="ORF">J4557_41270</name>
</gene>
<dbReference type="InterPro" id="IPR020845">
    <property type="entry name" value="AMP-binding_CS"/>
</dbReference>
<dbReference type="Pfam" id="PF00501">
    <property type="entry name" value="AMP-binding"/>
    <property type="match status" value="5"/>
</dbReference>
<feature type="region of interest" description="Disordered" evidence="4">
    <location>
        <begin position="4114"/>
        <end position="4135"/>
    </location>
</feature>
<dbReference type="NCBIfam" id="NF004282">
    <property type="entry name" value="PRK05691.1"/>
    <property type="match status" value="5"/>
</dbReference>
<feature type="non-terminal residue" evidence="6">
    <location>
        <position position="4955"/>
    </location>
</feature>
<dbReference type="SUPFAM" id="SSF52777">
    <property type="entry name" value="CoA-dependent acyltransferases"/>
    <property type="match status" value="10"/>
</dbReference>
<evidence type="ECO:0000313" key="6">
    <source>
        <dbReference type="EMBL" id="MBO2443972.1"/>
    </source>
</evidence>
<evidence type="ECO:0000256" key="3">
    <source>
        <dbReference type="ARBA" id="ARBA00022553"/>
    </source>
</evidence>
<comment type="cofactor">
    <cofactor evidence="1">
        <name>pantetheine 4'-phosphate</name>
        <dbReference type="ChEBI" id="CHEBI:47942"/>
    </cofactor>
</comment>
<comment type="caution">
    <text evidence="6">The sequence shown here is derived from an EMBL/GenBank/DDBJ whole genome shotgun (WGS) entry which is preliminary data.</text>
</comment>
<dbReference type="InterPro" id="IPR025110">
    <property type="entry name" value="AMP-bd_C"/>
</dbReference>
<dbReference type="InterPro" id="IPR006162">
    <property type="entry name" value="Ppantetheine_attach_site"/>
</dbReference>
<feature type="domain" description="Carrier" evidence="5">
    <location>
        <begin position="4134"/>
        <end position="4209"/>
    </location>
</feature>
<evidence type="ECO:0000313" key="7">
    <source>
        <dbReference type="Proteomes" id="UP000666915"/>
    </source>
</evidence>
<feature type="region of interest" description="Disordered" evidence="4">
    <location>
        <begin position="947"/>
        <end position="968"/>
    </location>
</feature>
<dbReference type="Proteomes" id="UP000666915">
    <property type="component" value="Unassembled WGS sequence"/>
</dbReference>
<dbReference type="InterPro" id="IPR009081">
    <property type="entry name" value="PP-bd_ACP"/>
</dbReference>
<dbReference type="PANTHER" id="PTHR45527">
    <property type="entry name" value="NONRIBOSOMAL PEPTIDE SYNTHETASE"/>
    <property type="match status" value="1"/>
</dbReference>
<dbReference type="InterPro" id="IPR010071">
    <property type="entry name" value="AA_adenyl_dom"/>
</dbReference>
<evidence type="ECO:0000256" key="2">
    <source>
        <dbReference type="ARBA" id="ARBA00022450"/>
    </source>
</evidence>
<evidence type="ECO:0000256" key="1">
    <source>
        <dbReference type="ARBA" id="ARBA00001957"/>
    </source>
</evidence>
<dbReference type="NCBIfam" id="NF003417">
    <property type="entry name" value="PRK04813.1"/>
    <property type="match status" value="5"/>
</dbReference>
<dbReference type="PROSITE" id="PS50075">
    <property type="entry name" value="CARRIER"/>
    <property type="match status" value="4"/>
</dbReference>
<evidence type="ECO:0000259" key="5">
    <source>
        <dbReference type="PROSITE" id="PS50075"/>
    </source>
</evidence>
<dbReference type="Pfam" id="PF00668">
    <property type="entry name" value="Condensation"/>
    <property type="match status" value="5"/>
</dbReference>
<dbReference type="Gene3D" id="3.30.559.10">
    <property type="entry name" value="Chloramphenicol acetyltransferase-like domain"/>
    <property type="match status" value="5"/>
</dbReference>
<dbReference type="InterPro" id="IPR001242">
    <property type="entry name" value="Condensation_dom"/>
</dbReference>
<dbReference type="Pfam" id="PF13193">
    <property type="entry name" value="AMP-binding_C"/>
    <property type="match status" value="4"/>
</dbReference>
<dbReference type="InterPro" id="IPR045851">
    <property type="entry name" value="AMP-bd_C_sf"/>
</dbReference>
<feature type="region of interest" description="Disordered" evidence="4">
    <location>
        <begin position="2100"/>
        <end position="2120"/>
    </location>
</feature>
<dbReference type="RefSeq" id="WP_208272280.1">
    <property type="nucleotide sequence ID" value="NZ_JAGEOK010000039.1"/>
</dbReference>
<dbReference type="Gene3D" id="1.10.1200.10">
    <property type="entry name" value="ACP-like"/>
    <property type="match status" value="4"/>
</dbReference>
<dbReference type="InterPro" id="IPR000873">
    <property type="entry name" value="AMP-dep_synth/lig_dom"/>
</dbReference>
<feature type="domain" description="Carrier" evidence="5">
    <location>
        <begin position="964"/>
        <end position="1039"/>
    </location>
</feature>
<dbReference type="CDD" id="cd05930">
    <property type="entry name" value="A_NRPS"/>
    <property type="match status" value="4"/>
</dbReference>
<dbReference type="CDD" id="cd19531">
    <property type="entry name" value="LCL_NRPS-like"/>
    <property type="match status" value="4"/>
</dbReference>
<keyword evidence="7" id="KW-1185">Reference proteome</keyword>
<dbReference type="Gene3D" id="3.40.50.980">
    <property type="match status" value="10"/>
</dbReference>
<dbReference type="InterPro" id="IPR020806">
    <property type="entry name" value="PKS_PP-bd"/>
</dbReference>
<dbReference type="PROSITE" id="PS00012">
    <property type="entry name" value="PHOSPHOPANTETHEINE"/>
    <property type="match status" value="2"/>
</dbReference>
<dbReference type="EMBL" id="JAGEOK010000039">
    <property type="protein sequence ID" value="MBO2443972.1"/>
    <property type="molecule type" value="Genomic_DNA"/>
</dbReference>